<comment type="caution">
    <text evidence="2">The sequence shown here is derived from an EMBL/GenBank/DDBJ whole genome shotgun (WGS) entry which is preliminary data.</text>
</comment>
<feature type="compositionally biased region" description="Polar residues" evidence="1">
    <location>
        <begin position="32"/>
        <end position="47"/>
    </location>
</feature>
<dbReference type="EMBL" id="WIQW01000063">
    <property type="protein sequence ID" value="KAF3089971.1"/>
    <property type="molecule type" value="Genomic_DNA"/>
</dbReference>
<evidence type="ECO:0000313" key="3">
    <source>
        <dbReference type="Proteomes" id="UP000475325"/>
    </source>
</evidence>
<protein>
    <submittedName>
        <fullName evidence="2">Uncharacterized protein</fullName>
    </submittedName>
</protein>
<feature type="compositionally biased region" description="Low complexity" evidence="1">
    <location>
        <begin position="69"/>
        <end position="90"/>
    </location>
</feature>
<feature type="region of interest" description="Disordered" evidence="1">
    <location>
        <begin position="1"/>
        <end position="47"/>
    </location>
</feature>
<feature type="compositionally biased region" description="Acidic residues" evidence="1">
    <location>
        <begin position="152"/>
        <end position="162"/>
    </location>
</feature>
<feature type="region of interest" description="Disordered" evidence="1">
    <location>
        <begin position="322"/>
        <end position="345"/>
    </location>
</feature>
<feature type="compositionally biased region" description="Polar residues" evidence="1">
    <location>
        <begin position="170"/>
        <end position="184"/>
    </location>
</feature>
<accession>A0A7C8NLH3</accession>
<proteinExistence type="predicted"/>
<feature type="compositionally biased region" description="Low complexity" evidence="1">
    <location>
        <begin position="125"/>
        <end position="134"/>
    </location>
</feature>
<dbReference type="PANTHER" id="PTHR42084:SF1">
    <property type="entry name" value="SERINE_THREONINE-PROTEIN KINASE PPK6"/>
    <property type="match status" value="1"/>
</dbReference>
<dbReference type="Proteomes" id="UP000475325">
    <property type="component" value="Unassembled WGS sequence"/>
</dbReference>
<organism evidence="2 3">
    <name type="scientific">Orbilia oligospora</name>
    <name type="common">Nematode-trapping fungus</name>
    <name type="synonym">Arthrobotrys oligospora</name>
    <dbReference type="NCBI Taxonomy" id="2813651"/>
    <lineage>
        <taxon>Eukaryota</taxon>
        <taxon>Fungi</taxon>
        <taxon>Dikarya</taxon>
        <taxon>Ascomycota</taxon>
        <taxon>Pezizomycotina</taxon>
        <taxon>Orbiliomycetes</taxon>
        <taxon>Orbiliales</taxon>
        <taxon>Orbiliaceae</taxon>
        <taxon>Orbilia</taxon>
    </lineage>
</organism>
<reference evidence="2 3" key="1">
    <citation type="submission" date="2019-06" db="EMBL/GenBank/DDBJ databases">
        <authorList>
            <person name="Palmer J.M."/>
        </authorList>
    </citation>
    <scope>NUCLEOTIDE SEQUENCE [LARGE SCALE GENOMIC DNA]</scope>
    <source>
        <strain evidence="2 3">TWF102</strain>
    </source>
</reference>
<gene>
    <name evidence="2" type="ORF">TWF102_009447</name>
</gene>
<feature type="compositionally biased region" description="Polar residues" evidence="1">
    <location>
        <begin position="135"/>
        <end position="150"/>
    </location>
</feature>
<evidence type="ECO:0000313" key="2">
    <source>
        <dbReference type="EMBL" id="KAF3089971.1"/>
    </source>
</evidence>
<name>A0A7C8NLH3_ORBOL</name>
<feature type="region of interest" description="Disordered" evidence="1">
    <location>
        <begin position="60"/>
        <end position="90"/>
    </location>
</feature>
<sequence length="468" mass="50459">MSRDLFGEFGDFQSGGTTTTTGGGGGSSTTTNNAFSTASSYATQPNASGNSNFDDLLGLFNSPAPPPSSLSSTTTYPASQFNNNNNNNDNNNVIINNNKSLHPNFQSTTSEAIISGQIFTNTHNSNSNSNYHSNPTASTTLFTTSPNQNPIFDDDDDDDDFGDFAVEPLPSTNPTFGPLSNNSPPQKPSIPTILHPQEQNKNHDDNNNNNDDDDDDDFGTFISTPRIPTPPPTFSLSSTITNTNYLHPLHPPPALHALLPLLTTQLLSPSPFLTRLKPLSYPAKQRLLTSVKVKTFFISIIMVSHVVGRIIAGRKIRGRRSYKGKGIENGSNGNNKKNEGLKDEREVGECVREYNEIVGSLRAVVRGMGVVVVELSGEMSISSTNTSTSTLSSGNKKGKKGSSSNTTTGITEFCWLCGLSPVDKVVKLKEDESIEVGKDIDGGERWVSGWGHRGCRNWWGECGGRFGV</sequence>
<evidence type="ECO:0000256" key="1">
    <source>
        <dbReference type="SAM" id="MobiDB-lite"/>
    </source>
</evidence>
<feature type="region of interest" description="Disordered" evidence="1">
    <location>
        <begin position="125"/>
        <end position="233"/>
    </location>
</feature>
<dbReference type="AlphaFoldDB" id="A0A7C8NLH3"/>
<feature type="compositionally biased region" description="Basic and acidic residues" evidence="1">
    <location>
        <begin position="336"/>
        <end position="345"/>
    </location>
</feature>
<dbReference type="PANTHER" id="PTHR42084">
    <property type="entry name" value="YALI0E26631P"/>
    <property type="match status" value="1"/>
</dbReference>
<feature type="region of interest" description="Disordered" evidence="1">
    <location>
        <begin position="382"/>
        <end position="405"/>
    </location>
</feature>